<dbReference type="NCBIfam" id="TIGR02099">
    <property type="entry name" value="YhdP family protein"/>
    <property type="match status" value="1"/>
</dbReference>
<organism evidence="3 4">
    <name type="scientific">Methylomonas paludis</name>
    <dbReference type="NCBI Taxonomy" id="1173101"/>
    <lineage>
        <taxon>Bacteria</taxon>
        <taxon>Pseudomonadati</taxon>
        <taxon>Pseudomonadota</taxon>
        <taxon>Gammaproteobacteria</taxon>
        <taxon>Methylococcales</taxon>
        <taxon>Methylococcaceae</taxon>
        <taxon>Methylomonas</taxon>
    </lineage>
</organism>
<dbReference type="Pfam" id="PF13116">
    <property type="entry name" value="YhdP"/>
    <property type="match status" value="1"/>
</dbReference>
<proteinExistence type="predicted"/>
<keyword evidence="1" id="KW-1133">Transmembrane helix</keyword>
<keyword evidence="1" id="KW-0472">Membrane</keyword>
<evidence type="ECO:0000313" key="4">
    <source>
        <dbReference type="Proteomes" id="UP000676649"/>
    </source>
</evidence>
<evidence type="ECO:0000313" key="3">
    <source>
        <dbReference type="EMBL" id="QWF70313.1"/>
    </source>
</evidence>
<dbReference type="AlphaFoldDB" id="A0A975MLZ2"/>
<keyword evidence="1" id="KW-0812">Transmembrane</keyword>
<evidence type="ECO:0000256" key="1">
    <source>
        <dbReference type="SAM" id="Phobius"/>
    </source>
</evidence>
<dbReference type="RefSeq" id="WP_215581346.1">
    <property type="nucleotide sequence ID" value="NZ_CP073754.1"/>
</dbReference>
<name>A0A975MLZ2_9GAMM</name>
<dbReference type="InterPro" id="IPR025263">
    <property type="entry name" value="YhdP_central"/>
</dbReference>
<gene>
    <name evidence="3" type="ORF">KEF85_13340</name>
</gene>
<dbReference type="KEGG" id="mpad:KEF85_13340"/>
<dbReference type="PANTHER" id="PTHR38690">
    <property type="entry name" value="PROTEASE-RELATED"/>
    <property type="match status" value="1"/>
</dbReference>
<feature type="transmembrane region" description="Helical" evidence="1">
    <location>
        <begin position="12"/>
        <end position="32"/>
    </location>
</feature>
<sequence length="1258" mass="140245">MFIYHLTRTTQHVLFWALICIAVLLNTVRFFLVDCSDYRLMLEQKIRATTNIPVHIGKISSRIHNFTSVLVLENIGIETLPDTITPAIQLKEVEIGIDLLQLMLSADPLSATWVTLIGANIDAIRQLDGSFTIKGIPSSDTQPLWLQQGHRYQLLDSHIRFTDLKSQSEPVDFTHIDLVLKNHQQQHEIHVLTDLPEQYGESLRISAQLNGDLFETSHLQGQVYIEGQNLQADALNTADLPAGLTQITGSGDLRLWSDWQDARPVRVSGYLQAQQIRVQNSQDAVMHLDTLQGNVTWQQSQGGWRLAAKEIDIVANSQRWVDGEFYLGQDQQLNWALVIKKLDLQVLAHIAPIFINNPTAQTDWLSAHPSGMLTDFAAFVQADSQKYALQGNFSQLGYQDIKSSSSLQGLSGQISGTENAGRINLTSADVIINTIELFRTPLTVKLLLGSISWWQQTESWQINSKNLVINSPDFQTKTDFDLEIPKNQTSPYLDLHCQIQNFSDISKISNYLPAKIMSKDAVIWLDQAFIAGQIQQGDIVMRGRLADFPFTPEQGEFDALLNMENAEMQFNPDWPHLYQVNTDIHFSGADLLVSINQGNSENVEIKQAIAKITDVANSEYVQVYGQLQSKIQDALVYLHHSPLRKKADPLLKILDFDSQTQIDLDLHLPYYEKDPLRVQVASHLDNASLTLKAPQLKVSNINGVLNFTEDQVSSINLTGKTLGYPIQAQLSNDRIATYLKISGSTSTANLEKQFSFLQDSIGKGMFNYQADVSVPHALNQASTLEISSNLQGVSLEGEDFLSKSADTARLLKLNFQFDNSNLLPLQVHYGDNLNAALLIDTGQNLLHSGHVILGRAEAHTETQAGLHVEINQAEFKLSQAFSSLTGHDSRWPALRELNLDTDQLFWQGQNLGFMHGHFQHINQSWLGEVDSPIAKGKLQIPEQNSSSEPLKLTMDTINLTAMSALNFNAAEDVITSLPLIDIDSKQVLWRTVNLGKLKLQTERINNGLHFKKIKFSGAEKDIEFSADWVKQLHGSTTLISGSLSMNGFGQFLSELGFSQDIKETHAELDFTGGWNAAPQQFGMEKLNGQLHIKLNNGRIASIEPGVGRLLGLIAMEQWAKRLSLDFSDIYRQGLAFDQISGDFKITNGVAYTDNMLIDAVSAKMKVVGTTNLVEKTVNHQVAVIPKSSGALPIAGTIVDSVAEIITNVVMDDYKEGYFFGSEYQITGRWGEISVIPINERDGLLKKTWRGLTDFGWLN</sequence>
<dbReference type="EMBL" id="CP073754">
    <property type="protein sequence ID" value="QWF70313.1"/>
    <property type="molecule type" value="Genomic_DNA"/>
</dbReference>
<reference evidence="3" key="1">
    <citation type="submission" date="2021-04" db="EMBL/GenBank/DDBJ databases">
        <title>Draft genome sequence data of methanotrophic Methylovulum sp. strain S1L and Methylomonas sp. strain S2AM isolated from boreal lake water columns.</title>
        <authorList>
            <person name="Rissanen A.J."/>
            <person name="Mangayil R."/>
            <person name="Svenning M.M."/>
            <person name="Khanongnuch R."/>
        </authorList>
    </citation>
    <scope>NUCLEOTIDE SEQUENCE</scope>
    <source>
        <strain evidence="3">S2AM</strain>
    </source>
</reference>
<accession>A0A975MLZ2</accession>
<dbReference type="InterPro" id="IPR011836">
    <property type="entry name" value="YhdP"/>
</dbReference>
<feature type="domain" description="YhdP central" evidence="2">
    <location>
        <begin position="3"/>
        <end position="1198"/>
    </location>
</feature>
<dbReference type="Proteomes" id="UP000676649">
    <property type="component" value="Chromosome"/>
</dbReference>
<evidence type="ECO:0000259" key="2">
    <source>
        <dbReference type="Pfam" id="PF13116"/>
    </source>
</evidence>
<keyword evidence="4" id="KW-1185">Reference proteome</keyword>
<dbReference type="PANTHER" id="PTHR38690:SF1">
    <property type="entry name" value="PROTEASE"/>
    <property type="match status" value="1"/>
</dbReference>
<protein>
    <submittedName>
        <fullName evidence="3">TIGR02099 family protein</fullName>
    </submittedName>
</protein>